<accession>A0A0C1VBA2</accession>
<evidence type="ECO:0000259" key="3">
    <source>
        <dbReference type="Pfam" id="PF17886"/>
    </source>
</evidence>
<protein>
    <submittedName>
        <fullName evidence="4">ArsA family ATPase</fullName>
    </submittedName>
</protein>
<proteinExistence type="inferred from homology"/>
<comment type="caution">
    <text evidence="4">The sequence shown here is derived from an EMBL/GenBank/DDBJ whole genome shotgun (WGS) entry which is preliminary data.</text>
</comment>
<name>A0A0C1VBA2_9CYAN</name>
<dbReference type="InterPro" id="IPR040612">
    <property type="entry name" value="ArsA_HSP20-like"/>
</dbReference>
<dbReference type="InterPro" id="IPR053262">
    <property type="entry name" value="ArsA_ATPase-like"/>
</dbReference>
<dbReference type="Gene3D" id="3.40.50.300">
    <property type="entry name" value="P-loop containing nucleotide triphosphate hydrolases"/>
    <property type="match status" value="1"/>
</dbReference>
<reference evidence="4" key="2">
    <citation type="journal article" date="2015" name="Genome Announc.">
        <title>Draft Genome Sequence of Filamentous Marine Cyanobacterium Lyngbya confervoides Strain BDU141951.</title>
        <authorList>
            <person name="Chandrababunaidu M.M."/>
            <person name="Sen D."/>
            <person name="Tripathy S."/>
        </authorList>
    </citation>
    <scope>NUCLEOTIDE SEQUENCE</scope>
    <source>
        <strain evidence="4">BDU141951</strain>
    </source>
</reference>
<reference evidence="4" key="3">
    <citation type="submission" date="2020-02" db="EMBL/GenBank/DDBJ databases">
        <authorList>
            <person name="Sarangi A.N."/>
            <person name="Ghosh S."/>
            <person name="Mukherjee M."/>
            <person name="Tripathy S."/>
        </authorList>
    </citation>
    <scope>NUCLEOTIDE SEQUENCE</scope>
    <source>
        <strain evidence="4">BDU141951</strain>
    </source>
</reference>
<dbReference type="Pfam" id="PF17886">
    <property type="entry name" value="ArsA_HSP20"/>
    <property type="match status" value="1"/>
</dbReference>
<dbReference type="AlphaFoldDB" id="A0A0C1VBA2"/>
<dbReference type="Gene3D" id="2.60.40.790">
    <property type="match status" value="1"/>
</dbReference>
<dbReference type="InterPro" id="IPR008978">
    <property type="entry name" value="HSP20-like_chaperone"/>
</dbReference>
<sequence length="362" mass="39620">MPQILTFLGQSRSSCAIASVAFARQLAEQGARVLWLTQDSGPLPAVLWGQPLSTEAQALGANLWTLQLQSAQLLEKSWDVVKGIEAQYLRNPLLKQVFGQELVLLPGMEDALTLDAIRVLYDSQEYDYLIVDGISAKASLRMWGLPEQMDWYIRRFQKVLAESELARALSPFIQPVAGAVLNISGSQESINQPVQQARDFLAAGRQVVQSASHHLSFLVTTAEPGDADMARYLWGSAQQIGMTVGGAIAYQAQLDDQTFAPLPVHDFPPLADGNWQPLMAAVPSLDAAVQNAPSPVVINEAEKQVKLFLPGFSKADIDLTQYGPEVTVTAGDQRRNLFLPASLKNRSVQGAKFQEDYLILSF</sequence>
<dbReference type="InterPro" id="IPR025723">
    <property type="entry name" value="ArsA/GET3_ATPase-like"/>
</dbReference>
<feature type="domain" description="ArsA/GET3 Anion-transporting ATPase-like" evidence="2">
    <location>
        <begin position="18"/>
        <end position="223"/>
    </location>
</feature>
<dbReference type="InterPro" id="IPR027417">
    <property type="entry name" value="P-loop_NTPase"/>
</dbReference>
<dbReference type="PANTHER" id="PTHR43868">
    <property type="entry name" value="OS02G0711200 PROTEIN"/>
    <property type="match status" value="1"/>
</dbReference>
<dbReference type="Pfam" id="PF02374">
    <property type="entry name" value="ArsA_ATPase"/>
    <property type="match status" value="1"/>
</dbReference>
<dbReference type="SUPFAM" id="SSF52540">
    <property type="entry name" value="P-loop containing nucleoside triphosphate hydrolases"/>
    <property type="match status" value="1"/>
</dbReference>
<evidence type="ECO:0000256" key="1">
    <source>
        <dbReference type="ARBA" id="ARBA00011040"/>
    </source>
</evidence>
<dbReference type="CDD" id="cd02035">
    <property type="entry name" value="ArsA"/>
    <property type="match status" value="1"/>
</dbReference>
<evidence type="ECO:0000259" key="2">
    <source>
        <dbReference type="Pfam" id="PF02374"/>
    </source>
</evidence>
<reference evidence="4" key="1">
    <citation type="submission" date="2014-11" db="EMBL/GenBank/DDBJ databases">
        <authorList>
            <person name="Malar M.C."/>
            <person name="Sen D."/>
            <person name="Tripathy S."/>
        </authorList>
    </citation>
    <scope>NUCLEOTIDE SEQUENCE</scope>
    <source>
        <strain evidence="4">BDU141951</strain>
    </source>
</reference>
<feature type="domain" description="ArsA HSP20-like" evidence="3">
    <location>
        <begin position="302"/>
        <end position="362"/>
    </location>
</feature>
<organism evidence="4">
    <name type="scientific">Lyngbya confervoides BDU141951</name>
    <dbReference type="NCBI Taxonomy" id="1574623"/>
    <lineage>
        <taxon>Bacteria</taxon>
        <taxon>Bacillati</taxon>
        <taxon>Cyanobacteriota</taxon>
        <taxon>Cyanophyceae</taxon>
        <taxon>Oscillatoriophycideae</taxon>
        <taxon>Oscillatoriales</taxon>
        <taxon>Microcoleaceae</taxon>
        <taxon>Lyngbya</taxon>
    </lineage>
</organism>
<evidence type="ECO:0000313" key="4">
    <source>
        <dbReference type="EMBL" id="NEV70165.1"/>
    </source>
</evidence>
<dbReference type="PANTHER" id="PTHR43868:SF1">
    <property type="entry name" value="P-LOOP CONTAINING NUCLEOSIDE TRIPHOSPHATE HYDROLASES SUPERFAMILY PROTEIN"/>
    <property type="match status" value="1"/>
</dbReference>
<dbReference type="EMBL" id="JTHE02000003">
    <property type="protein sequence ID" value="NEV70165.1"/>
    <property type="molecule type" value="Genomic_DNA"/>
</dbReference>
<comment type="similarity">
    <text evidence="1">Belongs to the arsA ATPase family.</text>
</comment>
<gene>
    <name evidence="4" type="ORF">QQ91_024050</name>
</gene>